<evidence type="ECO:0008006" key="3">
    <source>
        <dbReference type="Google" id="ProtNLM"/>
    </source>
</evidence>
<dbReference type="EMBL" id="VTWS01000006">
    <property type="protein sequence ID" value="KAA9349247.1"/>
    <property type="molecule type" value="Genomic_DNA"/>
</dbReference>
<evidence type="ECO:0000313" key="2">
    <source>
        <dbReference type="Proteomes" id="UP000326344"/>
    </source>
</evidence>
<dbReference type="AlphaFoldDB" id="A0A5N1J9B9"/>
<sequence length="245" mass="28207">MDALYYSPSITPKDPKVALEIDGKQVEFGLFRHEEFSYDSEGRLSQITTLPVPFSPNDGKTDRYEYQPNQVIRYFSYTGTLEEKTVYTPDQFGNIYPPRNAEYDSDGFIVKNTYVYSTGKEAFTDGTDEYTIENGNIVKHIRIVPQLNRRQVTLFEYDLSKPNLPQIRNFEPRQSKNLPTQIITYWTFTGQTESNPYNVVSYRYTFDESSQIKRVVAVGDTYSGTGQKIAGSTSYSFVDYKISCQ</sequence>
<organism evidence="1 2">
    <name type="scientific">Larkinella humicola</name>
    <dbReference type="NCBI Taxonomy" id="2607654"/>
    <lineage>
        <taxon>Bacteria</taxon>
        <taxon>Pseudomonadati</taxon>
        <taxon>Bacteroidota</taxon>
        <taxon>Cytophagia</taxon>
        <taxon>Cytophagales</taxon>
        <taxon>Spirosomataceae</taxon>
        <taxon>Larkinella</taxon>
    </lineage>
</organism>
<keyword evidence="2" id="KW-1185">Reference proteome</keyword>
<comment type="caution">
    <text evidence="1">The sequence shown here is derived from an EMBL/GenBank/DDBJ whole genome shotgun (WGS) entry which is preliminary data.</text>
</comment>
<evidence type="ECO:0000313" key="1">
    <source>
        <dbReference type="EMBL" id="KAA9349247.1"/>
    </source>
</evidence>
<dbReference type="Proteomes" id="UP000326344">
    <property type="component" value="Unassembled WGS sequence"/>
</dbReference>
<protein>
    <recommendedName>
        <fullName evidence="3">YD repeat-containing protein</fullName>
    </recommendedName>
</protein>
<name>A0A5N1J9B9_9BACT</name>
<reference evidence="1 2" key="1">
    <citation type="submission" date="2019-09" db="EMBL/GenBank/DDBJ databases">
        <title>Genome Sequence of Larkinella sp MA1.</title>
        <authorList>
            <person name="Srinivasan S."/>
        </authorList>
    </citation>
    <scope>NUCLEOTIDE SEQUENCE [LARGE SCALE GENOMIC DNA]</scope>
    <source>
        <strain evidence="1 2">MA1</strain>
    </source>
</reference>
<proteinExistence type="predicted"/>
<accession>A0A5N1J9B9</accession>
<dbReference type="RefSeq" id="WP_150880062.1">
    <property type="nucleotide sequence ID" value="NZ_VTWS01000006.1"/>
</dbReference>
<gene>
    <name evidence="1" type="ORF">F0P93_22905</name>
</gene>